<comment type="caution">
    <text evidence="2">The sequence shown here is derived from an EMBL/GenBank/DDBJ whole genome shotgun (WGS) entry which is preliminary data.</text>
</comment>
<evidence type="ECO:0000256" key="1">
    <source>
        <dbReference type="SAM" id="Coils"/>
    </source>
</evidence>
<feature type="non-terminal residue" evidence="2">
    <location>
        <position position="1"/>
    </location>
</feature>
<keyword evidence="1" id="KW-0175">Coiled coil</keyword>
<reference evidence="2" key="1">
    <citation type="journal article" date="2015" name="Nature">
        <title>Complex archaea that bridge the gap between prokaryotes and eukaryotes.</title>
        <authorList>
            <person name="Spang A."/>
            <person name="Saw J.H."/>
            <person name="Jorgensen S.L."/>
            <person name="Zaremba-Niedzwiedzka K."/>
            <person name="Martijn J."/>
            <person name="Lind A.E."/>
            <person name="van Eijk R."/>
            <person name="Schleper C."/>
            <person name="Guy L."/>
            <person name="Ettema T.J."/>
        </authorList>
    </citation>
    <scope>NUCLEOTIDE SEQUENCE</scope>
</reference>
<sequence length="48" mass="5654">SENLRHIKRLELKVAALQTLLDVAREQAKTYKAEAERLRDYVKKELSK</sequence>
<protein>
    <submittedName>
        <fullName evidence="2">Uncharacterized protein</fullName>
    </submittedName>
</protein>
<evidence type="ECO:0000313" key="2">
    <source>
        <dbReference type="EMBL" id="KKM77045.1"/>
    </source>
</evidence>
<gene>
    <name evidence="2" type="ORF">LCGC14_1374130</name>
</gene>
<accession>A0A0F9MJS1</accession>
<proteinExistence type="predicted"/>
<dbReference type="AlphaFoldDB" id="A0A0F9MJS1"/>
<dbReference type="EMBL" id="LAZR01008707">
    <property type="protein sequence ID" value="KKM77045.1"/>
    <property type="molecule type" value="Genomic_DNA"/>
</dbReference>
<feature type="coiled-coil region" evidence="1">
    <location>
        <begin position="7"/>
        <end position="41"/>
    </location>
</feature>
<name>A0A0F9MJS1_9ZZZZ</name>
<organism evidence="2">
    <name type="scientific">marine sediment metagenome</name>
    <dbReference type="NCBI Taxonomy" id="412755"/>
    <lineage>
        <taxon>unclassified sequences</taxon>
        <taxon>metagenomes</taxon>
        <taxon>ecological metagenomes</taxon>
    </lineage>
</organism>